<evidence type="ECO:0000256" key="1">
    <source>
        <dbReference type="ARBA" id="ARBA00005397"/>
    </source>
</evidence>
<gene>
    <name evidence="2" type="ORF">SAMN02745229_01392</name>
</gene>
<reference evidence="3" key="1">
    <citation type="submission" date="2016-11" db="EMBL/GenBank/DDBJ databases">
        <authorList>
            <person name="Varghese N."/>
            <person name="Submissions S."/>
        </authorList>
    </citation>
    <scope>NUCLEOTIDE SEQUENCE [LARGE SCALE GENOMIC DNA]</scope>
    <source>
        <strain evidence="3">DSM 3071</strain>
    </source>
</reference>
<dbReference type="Pfam" id="PF05389">
    <property type="entry name" value="MecA"/>
    <property type="match status" value="1"/>
</dbReference>
<protein>
    <submittedName>
        <fullName evidence="2">Adapter protein MecA 1/2</fullName>
    </submittedName>
</protein>
<dbReference type="Gene3D" id="3.30.70.1950">
    <property type="match status" value="1"/>
</dbReference>
<keyword evidence="3" id="KW-1185">Reference proteome</keyword>
<dbReference type="OrthoDB" id="2085234at2"/>
<accession>A0A1M5XXZ7</accession>
<dbReference type="InterPro" id="IPR008681">
    <property type="entry name" value="Neg-reg_MecA"/>
</dbReference>
<dbReference type="InterPro" id="IPR038471">
    <property type="entry name" value="MecA_C_sf"/>
</dbReference>
<evidence type="ECO:0000313" key="2">
    <source>
        <dbReference type="EMBL" id="SHI04606.1"/>
    </source>
</evidence>
<dbReference type="PANTHER" id="PTHR39161">
    <property type="entry name" value="ADAPTER PROTEIN MECA"/>
    <property type="match status" value="1"/>
</dbReference>
<name>A0A1M5XXZ7_BUTFI</name>
<organism evidence="2 3">
    <name type="scientific">Butyrivibrio fibrisolvens DSM 3071</name>
    <dbReference type="NCBI Taxonomy" id="1121131"/>
    <lineage>
        <taxon>Bacteria</taxon>
        <taxon>Bacillati</taxon>
        <taxon>Bacillota</taxon>
        <taxon>Clostridia</taxon>
        <taxon>Lachnospirales</taxon>
        <taxon>Lachnospiraceae</taxon>
        <taxon>Butyrivibrio</taxon>
    </lineage>
</organism>
<dbReference type="RefSeq" id="WP_073386594.1">
    <property type="nucleotide sequence ID" value="NZ_FQXK01000010.1"/>
</dbReference>
<sequence>MKIEKVNDHQIRCTLTREDLTKRQLKVSELAYGTDKARELFQEMMHQANTRFGFNAEDVPLMIEAIPVNSECIILVITKSEDPEELDTRFSEFGPSVQDDNASYENGNVDYSENTEENEDEEVMDLFHRLQDGDFSGFLDGVTNHESKRLKTGLNASIKRAARNSENSFCCFKLGSMHDVLKLPALLPPGFHARNTLFRNEDEGGYLLCIYGNQNDKRFINLCNLFGEYAKMVDTATYSSIFLEEHYPIVIADKALQKLASASE</sequence>
<proteinExistence type="inferred from homology"/>
<evidence type="ECO:0000313" key="3">
    <source>
        <dbReference type="Proteomes" id="UP000184278"/>
    </source>
</evidence>
<dbReference type="STRING" id="1121131.SAMN02745229_01392"/>
<dbReference type="PANTHER" id="PTHR39161:SF1">
    <property type="entry name" value="ADAPTER PROTEIN MECA 1"/>
    <property type="match status" value="1"/>
</dbReference>
<dbReference type="Proteomes" id="UP000184278">
    <property type="component" value="Unassembled WGS sequence"/>
</dbReference>
<dbReference type="AlphaFoldDB" id="A0A1M5XXZ7"/>
<comment type="similarity">
    <text evidence="1">Belongs to the MecA family.</text>
</comment>
<dbReference type="EMBL" id="FQXK01000010">
    <property type="protein sequence ID" value="SHI04606.1"/>
    <property type="molecule type" value="Genomic_DNA"/>
</dbReference>
<dbReference type="GeneID" id="89511475"/>